<reference evidence="1" key="2">
    <citation type="journal article" date="2023" name="IMA Fungus">
        <title>Comparative genomic study of the Penicillium genus elucidates a diverse pangenome and 15 lateral gene transfer events.</title>
        <authorList>
            <person name="Petersen C."/>
            <person name="Sorensen T."/>
            <person name="Nielsen M.R."/>
            <person name="Sondergaard T.E."/>
            <person name="Sorensen J.L."/>
            <person name="Fitzpatrick D.A."/>
            <person name="Frisvad J.C."/>
            <person name="Nielsen K.L."/>
        </authorList>
    </citation>
    <scope>NUCLEOTIDE SEQUENCE</scope>
    <source>
        <strain evidence="1">IBT 17660</strain>
    </source>
</reference>
<accession>A0A9X0BRM5</accession>
<protein>
    <recommendedName>
        <fullName evidence="3">Clr5 domain-containing protein</fullName>
    </recommendedName>
</protein>
<name>A0A9X0BRM5_9EURO</name>
<comment type="caution">
    <text evidence="1">The sequence shown here is derived from an EMBL/GenBank/DDBJ whole genome shotgun (WGS) entry which is preliminary data.</text>
</comment>
<evidence type="ECO:0000313" key="2">
    <source>
        <dbReference type="Proteomes" id="UP001147760"/>
    </source>
</evidence>
<dbReference type="AlphaFoldDB" id="A0A9X0BRM5"/>
<dbReference type="EMBL" id="JAPWDO010000003">
    <property type="protein sequence ID" value="KAJ5479721.1"/>
    <property type="molecule type" value="Genomic_DNA"/>
</dbReference>
<dbReference type="OrthoDB" id="5392716at2759"/>
<dbReference type="Proteomes" id="UP001147760">
    <property type="component" value="Unassembled WGS sequence"/>
</dbReference>
<keyword evidence="2" id="KW-1185">Reference proteome</keyword>
<organism evidence="1 2">
    <name type="scientific">Penicillium desertorum</name>
    <dbReference type="NCBI Taxonomy" id="1303715"/>
    <lineage>
        <taxon>Eukaryota</taxon>
        <taxon>Fungi</taxon>
        <taxon>Dikarya</taxon>
        <taxon>Ascomycota</taxon>
        <taxon>Pezizomycotina</taxon>
        <taxon>Eurotiomycetes</taxon>
        <taxon>Eurotiomycetidae</taxon>
        <taxon>Eurotiales</taxon>
        <taxon>Aspergillaceae</taxon>
        <taxon>Penicillium</taxon>
    </lineage>
</organism>
<gene>
    <name evidence="1" type="ORF">N7530_005230</name>
</gene>
<evidence type="ECO:0008006" key="3">
    <source>
        <dbReference type="Google" id="ProtNLM"/>
    </source>
</evidence>
<evidence type="ECO:0000313" key="1">
    <source>
        <dbReference type="EMBL" id="KAJ5479721.1"/>
    </source>
</evidence>
<proteinExistence type="predicted"/>
<sequence>MAGYLTYEKANIQACVEELLPLYNTRDILRILAVDGMPSSERTIRRIRGDLSIKLRLTPKEREQQLSDIEAILISEFIIGDIEDFGRRALYCHL</sequence>
<reference evidence="1" key="1">
    <citation type="submission" date="2022-12" db="EMBL/GenBank/DDBJ databases">
        <authorList>
            <person name="Petersen C."/>
        </authorList>
    </citation>
    <scope>NUCLEOTIDE SEQUENCE</scope>
    <source>
        <strain evidence="1">IBT 17660</strain>
    </source>
</reference>